<gene>
    <name evidence="2" type="ORF">WN72_09835</name>
</gene>
<accession>A0AAE7NM14</accession>
<dbReference type="AlphaFoldDB" id="A0AAE7NM14"/>
<sequence>MVPLCLQSHPLALGPDRNHQLIAFPGRGGGTLKPYAFRALQMTRMIGPQPRARSGRQRAFECLALAGRVRCRDTPIQEPTQTGSSLFARNVVPAIGGIVVAAAGAVAAFALNAVLTLPPISPFSF</sequence>
<organism evidence="2 3">
    <name type="scientific">Bradyrhizobium arachidis</name>
    <dbReference type="NCBI Taxonomy" id="858423"/>
    <lineage>
        <taxon>Bacteria</taxon>
        <taxon>Pseudomonadati</taxon>
        <taxon>Pseudomonadota</taxon>
        <taxon>Alphaproteobacteria</taxon>
        <taxon>Hyphomicrobiales</taxon>
        <taxon>Nitrobacteraceae</taxon>
        <taxon>Bradyrhizobium</taxon>
    </lineage>
</organism>
<dbReference type="Proteomes" id="UP000594015">
    <property type="component" value="Chromosome"/>
</dbReference>
<protein>
    <submittedName>
        <fullName evidence="2">Uncharacterized protein</fullName>
    </submittedName>
</protein>
<reference evidence="2 3" key="1">
    <citation type="submission" date="2018-06" db="EMBL/GenBank/DDBJ databases">
        <title>Comparative genomics of Bradyrhizobium nodulating Arachidis hypogaea.</title>
        <authorList>
            <person name="Li Y."/>
        </authorList>
    </citation>
    <scope>NUCLEOTIDE SEQUENCE [LARGE SCALE GENOMIC DNA]</scope>
    <source>
        <strain evidence="2 3">CCBAU 051107</strain>
    </source>
</reference>
<evidence type="ECO:0000313" key="2">
    <source>
        <dbReference type="EMBL" id="QOZ66635.1"/>
    </source>
</evidence>
<dbReference type="EMBL" id="CP030050">
    <property type="protein sequence ID" value="QOZ66635.1"/>
    <property type="molecule type" value="Genomic_DNA"/>
</dbReference>
<feature type="transmembrane region" description="Helical" evidence="1">
    <location>
        <begin position="91"/>
        <end position="115"/>
    </location>
</feature>
<name>A0AAE7NM14_9BRAD</name>
<dbReference type="KEGG" id="barh:WN72_09835"/>
<keyword evidence="1" id="KW-0812">Transmembrane</keyword>
<evidence type="ECO:0000256" key="1">
    <source>
        <dbReference type="SAM" id="Phobius"/>
    </source>
</evidence>
<keyword evidence="1" id="KW-0472">Membrane</keyword>
<evidence type="ECO:0000313" key="3">
    <source>
        <dbReference type="Proteomes" id="UP000594015"/>
    </source>
</evidence>
<proteinExistence type="predicted"/>
<keyword evidence="1" id="KW-1133">Transmembrane helix</keyword>